<proteinExistence type="predicted"/>
<sequence>MDRLNENNLSLVLPQEHSHRDMIGLIITTATGINTIEVSAPKYPKKSRFIDVSIKLPFINIINNDSLLLFVNNLKEAITQSFNKLEVSTQSPISNIFRL</sequence>
<dbReference type="EMBL" id="JAYKBV010000021">
    <property type="protein sequence ID" value="MEB3041463.1"/>
    <property type="molecule type" value="Genomic_DNA"/>
</dbReference>
<reference evidence="1 2" key="1">
    <citation type="submission" date="2023-12" db="EMBL/GenBank/DDBJ databases">
        <title>Genomic sequences of Capnocytophaga and Parvimonas strains.</title>
        <authorList>
            <person name="Watt R.M."/>
            <person name="Wang M."/>
            <person name="Yang T."/>
            <person name="Tong W.M."/>
        </authorList>
    </citation>
    <scope>NUCLEOTIDE SEQUENCE [LARGE SCALE GENOMIC DNA]</scope>
    <source>
        <strain evidence="1 2">CCUG 13156</strain>
    </source>
</reference>
<dbReference type="Proteomes" id="UP001324270">
    <property type="component" value="Unassembled WGS sequence"/>
</dbReference>
<dbReference type="RefSeq" id="WP_323980044.1">
    <property type="nucleotide sequence ID" value="NZ_JAYKBV010000021.1"/>
</dbReference>
<evidence type="ECO:0000313" key="2">
    <source>
        <dbReference type="Proteomes" id="UP001324270"/>
    </source>
</evidence>
<keyword evidence="2" id="KW-1185">Reference proteome</keyword>
<organism evidence="1 2">
    <name type="scientific">Capnocytophaga gingivalis</name>
    <dbReference type="NCBI Taxonomy" id="1017"/>
    <lineage>
        <taxon>Bacteria</taxon>
        <taxon>Pseudomonadati</taxon>
        <taxon>Bacteroidota</taxon>
        <taxon>Flavobacteriia</taxon>
        <taxon>Flavobacteriales</taxon>
        <taxon>Flavobacteriaceae</taxon>
        <taxon>Capnocytophaga</taxon>
    </lineage>
</organism>
<accession>A0ABU5YBX7</accession>
<gene>
    <name evidence="1" type="ORF">VJJ49_12315</name>
</gene>
<protein>
    <submittedName>
        <fullName evidence="1">Uncharacterized protein</fullName>
    </submittedName>
</protein>
<evidence type="ECO:0000313" key="1">
    <source>
        <dbReference type="EMBL" id="MEB3041463.1"/>
    </source>
</evidence>
<comment type="caution">
    <text evidence="1">The sequence shown here is derived from an EMBL/GenBank/DDBJ whole genome shotgun (WGS) entry which is preliminary data.</text>
</comment>
<name>A0ABU5YBX7_9FLAO</name>